<protein>
    <submittedName>
        <fullName evidence="2">Uncharacterized protein</fullName>
    </submittedName>
</protein>
<evidence type="ECO:0000313" key="3">
    <source>
        <dbReference type="Proteomes" id="UP001160148"/>
    </source>
</evidence>
<keyword evidence="3" id="KW-1185">Reference proteome</keyword>
<gene>
    <name evidence="2" type="ORF">MEUPH1_LOCUS17281</name>
</gene>
<dbReference type="EMBL" id="CARXXK010000003">
    <property type="protein sequence ID" value="CAI6362183.1"/>
    <property type="molecule type" value="Genomic_DNA"/>
</dbReference>
<reference evidence="2 3" key="1">
    <citation type="submission" date="2023-01" db="EMBL/GenBank/DDBJ databases">
        <authorList>
            <person name="Whitehead M."/>
        </authorList>
    </citation>
    <scope>NUCLEOTIDE SEQUENCE [LARGE SCALE GENOMIC DNA]</scope>
</reference>
<name>A0AAV0X1Z7_9HEMI</name>
<evidence type="ECO:0000313" key="2">
    <source>
        <dbReference type="EMBL" id="CAI6362183.1"/>
    </source>
</evidence>
<feature type="region of interest" description="Disordered" evidence="1">
    <location>
        <begin position="31"/>
        <end position="63"/>
    </location>
</feature>
<evidence type="ECO:0000256" key="1">
    <source>
        <dbReference type="SAM" id="MobiDB-lite"/>
    </source>
</evidence>
<dbReference type="Proteomes" id="UP001160148">
    <property type="component" value="Unassembled WGS sequence"/>
</dbReference>
<comment type="caution">
    <text evidence="2">The sequence shown here is derived from an EMBL/GenBank/DDBJ whole genome shotgun (WGS) entry which is preliminary data.</text>
</comment>
<dbReference type="AlphaFoldDB" id="A0AAV0X1Z7"/>
<proteinExistence type="predicted"/>
<sequence length="103" mass="11641">MQKDLSSVHAYVFIYPSGGIPELAEDPSLTTVVGGKKPKPMSEQTKLKTENNKKKNNNYDCDNNKRQYMDVTAAGILAPGHVYSTQTTRMNPYTFFFLLDYNI</sequence>
<organism evidence="2 3">
    <name type="scientific">Macrosiphum euphorbiae</name>
    <name type="common">potato aphid</name>
    <dbReference type="NCBI Taxonomy" id="13131"/>
    <lineage>
        <taxon>Eukaryota</taxon>
        <taxon>Metazoa</taxon>
        <taxon>Ecdysozoa</taxon>
        <taxon>Arthropoda</taxon>
        <taxon>Hexapoda</taxon>
        <taxon>Insecta</taxon>
        <taxon>Pterygota</taxon>
        <taxon>Neoptera</taxon>
        <taxon>Paraneoptera</taxon>
        <taxon>Hemiptera</taxon>
        <taxon>Sternorrhyncha</taxon>
        <taxon>Aphidomorpha</taxon>
        <taxon>Aphidoidea</taxon>
        <taxon>Aphididae</taxon>
        <taxon>Macrosiphini</taxon>
        <taxon>Macrosiphum</taxon>
    </lineage>
</organism>
<accession>A0AAV0X1Z7</accession>